<dbReference type="NCBIfam" id="TIGR03696">
    <property type="entry name" value="Rhs_assc_core"/>
    <property type="match status" value="1"/>
</dbReference>
<dbReference type="EMBL" id="BBLT01000005">
    <property type="protein sequence ID" value="GAL85772.1"/>
    <property type="molecule type" value="Genomic_DNA"/>
</dbReference>
<dbReference type="STRING" id="153721.MYP_3001"/>
<organism evidence="1 2">
    <name type="scientific">Sporocytophaga myxococcoides</name>
    <dbReference type="NCBI Taxonomy" id="153721"/>
    <lineage>
        <taxon>Bacteria</taxon>
        <taxon>Pseudomonadati</taxon>
        <taxon>Bacteroidota</taxon>
        <taxon>Cytophagia</taxon>
        <taxon>Cytophagales</taxon>
        <taxon>Cytophagaceae</taxon>
        <taxon>Sporocytophaga</taxon>
    </lineage>
</organism>
<reference evidence="1 2" key="1">
    <citation type="submission" date="2014-09" db="EMBL/GenBank/DDBJ databases">
        <title>Sporocytophaga myxococcoides PG-01 genome sequencing.</title>
        <authorList>
            <person name="Liu L."/>
            <person name="Gao P.J."/>
            <person name="Chen G.J."/>
            <person name="Wang L.S."/>
        </authorList>
    </citation>
    <scope>NUCLEOTIDE SEQUENCE [LARGE SCALE GENOMIC DNA]</scope>
    <source>
        <strain evidence="1 2">PG-01</strain>
    </source>
</reference>
<dbReference type="InterPro" id="IPR022385">
    <property type="entry name" value="Rhs_assc_core"/>
</dbReference>
<sequence>MEREGEFHDSYDFGARNYDPRIGRFITIDPYSQVFPNISPYSYAQNSPIYFVDEDGKYPKPSELLAKAGIELSPLAAGLIDGAFEGSPFGMVGLAADLTDAKFRADMIDAFSAIATDPIGVIGGMFIEYKDVIERVLSGKATDEDQYLIGNEIGAAVIGSLSGGALSKYLDKFKDFRKSKAAAGATIDASGNVSGKGLSKLKKEINPFDGDRNCVLCAIAFEKKIAEKINEIAKLSGADSKYINTIKKAFPNYVVSYAYGGFKGLSKKLDEVKSNSAIIVGKLRKAQPDYDAHAFNAIKNKDGSWKFIDTQNGIEFSKEHIDKLYGKFDIISDSK</sequence>
<comment type="caution">
    <text evidence="1">The sequence shown here is derived from an EMBL/GenBank/DDBJ whole genome shotgun (WGS) entry which is preliminary data.</text>
</comment>
<dbReference type="InterPro" id="IPR050708">
    <property type="entry name" value="T6SS_VgrG/RHS"/>
</dbReference>
<keyword evidence="2" id="KW-1185">Reference proteome</keyword>
<accession>A0A098LH85</accession>
<evidence type="ECO:0000313" key="2">
    <source>
        <dbReference type="Proteomes" id="UP000030185"/>
    </source>
</evidence>
<dbReference type="Gene3D" id="2.180.10.10">
    <property type="entry name" value="RHS repeat-associated core"/>
    <property type="match status" value="1"/>
</dbReference>
<proteinExistence type="predicted"/>
<gene>
    <name evidence="1" type="ORF">MYP_3001</name>
</gene>
<protein>
    <submittedName>
        <fullName evidence="1">Uncharacterized protein</fullName>
    </submittedName>
</protein>
<name>A0A098LH85_9BACT</name>
<dbReference type="Proteomes" id="UP000030185">
    <property type="component" value="Unassembled WGS sequence"/>
</dbReference>
<dbReference type="PANTHER" id="PTHR32305:SF15">
    <property type="entry name" value="PROTEIN RHSA-RELATED"/>
    <property type="match status" value="1"/>
</dbReference>
<dbReference type="eggNOG" id="COG3209">
    <property type="taxonomic scope" value="Bacteria"/>
</dbReference>
<dbReference type="AlphaFoldDB" id="A0A098LH85"/>
<dbReference type="OrthoDB" id="966209at2"/>
<evidence type="ECO:0000313" key="1">
    <source>
        <dbReference type="EMBL" id="GAL85772.1"/>
    </source>
</evidence>
<dbReference type="PANTHER" id="PTHR32305">
    <property type="match status" value="1"/>
</dbReference>